<evidence type="ECO:0000256" key="4">
    <source>
        <dbReference type="ARBA" id="ARBA00022840"/>
    </source>
</evidence>
<dbReference type="EMBL" id="DUTF01000363">
    <property type="protein sequence ID" value="HHY28437.1"/>
    <property type="molecule type" value="Genomic_DNA"/>
</dbReference>
<dbReference type="Gene3D" id="3.40.50.300">
    <property type="entry name" value="P-loop containing nucleotide triphosphate hydrolases"/>
    <property type="match status" value="1"/>
</dbReference>
<name>A0A7C7DBW0_9FIRM</name>
<feature type="domain" description="ABC transporter" evidence="5">
    <location>
        <begin position="2"/>
        <end position="229"/>
    </location>
</feature>
<dbReference type="Pfam" id="PF00005">
    <property type="entry name" value="ABC_tran"/>
    <property type="match status" value="1"/>
</dbReference>
<reference evidence="6 7" key="1">
    <citation type="journal article" date="2020" name="Biotechnol. Biofuels">
        <title>New insights from the biogas microbiome by comprehensive genome-resolved metagenomics of nearly 1600 species originating from multiple anaerobic digesters.</title>
        <authorList>
            <person name="Campanaro S."/>
            <person name="Treu L."/>
            <person name="Rodriguez-R L.M."/>
            <person name="Kovalovszki A."/>
            <person name="Ziels R.M."/>
            <person name="Maus I."/>
            <person name="Zhu X."/>
            <person name="Kougias P.G."/>
            <person name="Basile A."/>
            <person name="Luo G."/>
            <person name="Schluter A."/>
            <person name="Konstantinidis K.T."/>
            <person name="Angelidaki I."/>
        </authorList>
    </citation>
    <scope>NUCLEOTIDE SEQUENCE [LARGE SCALE GENOMIC DNA]</scope>
    <source>
        <strain evidence="6">AS05jafATM_4</strain>
    </source>
</reference>
<dbReference type="Proteomes" id="UP000553059">
    <property type="component" value="Unassembled WGS sequence"/>
</dbReference>
<dbReference type="PROSITE" id="PS50893">
    <property type="entry name" value="ABC_TRANSPORTER_2"/>
    <property type="match status" value="1"/>
</dbReference>
<dbReference type="AlphaFoldDB" id="A0A7C7DBW0"/>
<evidence type="ECO:0000313" key="6">
    <source>
        <dbReference type="EMBL" id="HHY28437.1"/>
    </source>
</evidence>
<comment type="similarity">
    <text evidence="1">Belongs to the ABC transporter superfamily.</text>
</comment>
<dbReference type="SMART" id="SM00382">
    <property type="entry name" value="AAA"/>
    <property type="match status" value="1"/>
</dbReference>
<dbReference type="InterPro" id="IPR017871">
    <property type="entry name" value="ABC_transporter-like_CS"/>
</dbReference>
<proteinExistence type="inferred from homology"/>
<keyword evidence="4 6" id="KW-0067">ATP-binding</keyword>
<sequence>MLEVSELTKSYHKVRGVKDLSFQVESGTAFGFLGPNGAGKTTTIRLLMGFMKPDLGSARIWGLDCWQDRAELKRIISYLPGELHFMEQFTGQEFLDLIKGMHGAHETIRKNQIDLLRILELDPSQGIRKMSKGMKQKLGIIAALMLDSPVLILDEPTSGLDPLMRKTFIELILEEKKRGKTIFMSSHHFSEIERTCERVGIIRDGELLAIQDIALLKQKERQTFDIEVGGEEDAEFLRQSDLTLYPLDHHKFTIQVEGEQELLWKTLAQIQVKRFQQGSLELEEAFMHYYHSSLRGDGT</sequence>
<gene>
    <name evidence="6" type="ORF">GX523_17185</name>
</gene>
<comment type="caution">
    <text evidence="6">The sequence shown here is derived from an EMBL/GenBank/DDBJ whole genome shotgun (WGS) entry which is preliminary data.</text>
</comment>
<dbReference type="PROSITE" id="PS00211">
    <property type="entry name" value="ABC_TRANSPORTER_1"/>
    <property type="match status" value="1"/>
</dbReference>
<dbReference type="InterPro" id="IPR003439">
    <property type="entry name" value="ABC_transporter-like_ATP-bd"/>
</dbReference>
<dbReference type="SUPFAM" id="SSF52540">
    <property type="entry name" value="P-loop containing nucleoside triphosphate hydrolases"/>
    <property type="match status" value="1"/>
</dbReference>
<dbReference type="CDD" id="cd03230">
    <property type="entry name" value="ABC_DR_subfamily_A"/>
    <property type="match status" value="1"/>
</dbReference>
<evidence type="ECO:0000259" key="5">
    <source>
        <dbReference type="PROSITE" id="PS50893"/>
    </source>
</evidence>
<dbReference type="PANTHER" id="PTHR42711:SF5">
    <property type="entry name" value="ABC TRANSPORTER ATP-BINDING PROTEIN NATA"/>
    <property type="match status" value="1"/>
</dbReference>
<dbReference type="GO" id="GO:0016887">
    <property type="term" value="F:ATP hydrolysis activity"/>
    <property type="evidence" value="ECO:0007669"/>
    <property type="project" value="InterPro"/>
</dbReference>
<keyword evidence="2" id="KW-0813">Transport</keyword>
<evidence type="ECO:0000256" key="1">
    <source>
        <dbReference type="ARBA" id="ARBA00005417"/>
    </source>
</evidence>
<evidence type="ECO:0000256" key="3">
    <source>
        <dbReference type="ARBA" id="ARBA00022741"/>
    </source>
</evidence>
<dbReference type="InterPro" id="IPR050763">
    <property type="entry name" value="ABC_transporter_ATP-binding"/>
</dbReference>
<dbReference type="GO" id="GO:0005524">
    <property type="term" value="F:ATP binding"/>
    <property type="evidence" value="ECO:0007669"/>
    <property type="project" value="UniProtKB-KW"/>
</dbReference>
<dbReference type="InterPro" id="IPR027417">
    <property type="entry name" value="P-loop_NTPase"/>
</dbReference>
<evidence type="ECO:0000256" key="2">
    <source>
        <dbReference type="ARBA" id="ARBA00022448"/>
    </source>
</evidence>
<evidence type="ECO:0000313" key="7">
    <source>
        <dbReference type="Proteomes" id="UP000553059"/>
    </source>
</evidence>
<dbReference type="InterPro" id="IPR003593">
    <property type="entry name" value="AAA+_ATPase"/>
</dbReference>
<dbReference type="PANTHER" id="PTHR42711">
    <property type="entry name" value="ABC TRANSPORTER ATP-BINDING PROTEIN"/>
    <property type="match status" value="1"/>
</dbReference>
<organism evidence="6 7">
    <name type="scientific">Desulfitobacterium dehalogenans</name>
    <dbReference type="NCBI Taxonomy" id="36854"/>
    <lineage>
        <taxon>Bacteria</taxon>
        <taxon>Bacillati</taxon>
        <taxon>Bacillota</taxon>
        <taxon>Clostridia</taxon>
        <taxon>Eubacteriales</taxon>
        <taxon>Desulfitobacteriaceae</taxon>
        <taxon>Desulfitobacterium</taxon>
    </lineage>
</organism>
<protein>
    <submittedName>
        <fullName evidence="6">ABC transporter ATP-binding protein</fullName>
    </submittedName>
</protein>
<accession>A0A7C7DBW0</accession>
<keyword evidence="3" id="KW-0547">Nucleotide-binding</keyword>